<comment type="caution">
    <text evidence="1">The sequence shown here is derived from an EMBL/GenBank/DDBJ whole genome shotgun (WGS) entry which is preliminary data.</text>
</comment>
<evidence type="ECO:0000313" key="1">
    <source>
        <dbReference type="EMBL" id="RZU41246.1"/>
    </source>
</evidence>
<dbReference type="EMBL" id="SHKW01000001">
    <property type="protein sequence ID" value="RZU41246.1"/>
    <property type="molecule type" value="Genomic_DNA"/>
</dbReference>
<protein>
    <submittedName>
        <fullName evidence="1">Uncharacterized protein</fullName>
    </submittedName>
</protein>
<proteinExistence type="predicted"/>
<name>A0A4V6MFU8_9BACT</name>
<reference evidence="1 2" key="1">
    <citation type="submission" date="2019-02" db="EMBL/GenBank/DDBJ databases">
        <title>Genomic Encyclopedia of Archaeal and Bacterial Type Strains, Phase II (KMG-II): from individual species to whole genera.</title>
        <authorList>
            <person name="Goeker M."/>
        </authorList>
    </citation>
    <scope>NUCLEOTIDE SEQUENCE [LARGE SCALE GENOMIC DNA]</scope>
    <source>
        <strain evidence="1 2">DSM 18101</strain>
    </source>
</reference>
<accession>A0A4V6MFU8</accession>
<dbReference type="AlphaFoldDB" id="A0A4V6MFU8"/>
<organism evidence="1 2">
    <name type="scientific">Edaphobacter modestus</name>
    <dbReference type="NCBI Taxonomy" id="388466"/>
    <lineage>
        <taxon>Bacteria</taxon>
        <taxon>Pseudomonadati</taxon>
        <taxon>Acidobacteriota</taxon>
        <taxon>Terriglobia</taxon>
        <taxon>Terriglobales</taxon>
        <taxon>Acidobacteriaceae</taxon>
        <taxon>Edaphobacter</taxon>
    </lineage>
</organism>
<gene>
    <name evidence="1" type="ORF">BDD14_2753</name>
</gene>
<dbReference type="Proteomes" id="UP000292958">
    <property type="component" value="Unassembled WGS sequence"/>
</dbReference>
<evidence type="ECO:0000313" key="2">
    <source>
        <dbReference type="Proteomes" id="UP000292958"/>
    </source>
</evidence>
<sequence length="30" mass="3565">MPLGIRSMTFHAIQYNINRMIDMQVNQADR</sequence>
<keyword evidence="2" id="KW-1185">Reference proteome</keyword>